<proteinExistence type="predicted"/>
<evidence type="ECO:0000313" key="2">
    <source>
        <dbReference type="Proteomes" id="UP000821865"/>
    </source>
</evidence>
<organism evidence="1 2">
    <name type="scientific">Dermacentor silvarum</name>
    <name type="common">Tick</name>
    <dbReference type="NCBI Taxonomy" id="543639"/>
    <lineage>
        <taxon>Eukaryota</taxon>
        <taxon>Metazoa</taxon>
        <taxon>Ecdysozoa</taxon>
        <taxon>Arthropoda</taxon>
        <taxon>Chelicerata</taxon>
        <taxon>Arachnida</taxon>
        <taxon>Acari</taxon>
        <taxon>Parasitiformes</taxon>
        <taxon>Ixodida</taxon>
        <taxon>Ixodoidea</taxon>
        <taxon>Ixodidae</taxon>
        <taxon>Rhipicephalinae</taxon>
        <taxon>Dermacentor</taxon>
    </lineage>
</organism>
<reference evidence="1" key="1">
    <citation type="submission" date="2020-05" db="EMBL/GenBank/DDBJ databases">
        <title>Large-scale comparative analyses of tick genomes elucidate their genetic diversity and vector capacities.</title>
        <authorList>
            <person name="Jia N."/>
            <person name="Wang J."/>
            <person name="Shi W."/>
            <person name="Du L."/>
            <person name="Sun Y."/>
            <person name="Zhan W."/>
            <person name="Jiang J."/>
            <person name="Wang Q."/>
            <person name="Zhang B."/>
            <person name="Ji P."/>
            <person name="Sakyi L.B."/>
            <person name="Cui X."/>
            <person name="Yuan T."/>
            <person name="Jiang B."/>
            <person name="Yang W."/>
            <person name="Lam T.T.-Y."/>
            <person name="Chang Q."/>
            <person name="Ding S."/>
            <person name="Wang X."/>
            <person name="Zhu J."/>
            <person name="Ruan X."/>
            <person name="Zhao L."/>
            <person name="Wei J."/>
            <person name="Que T."/>
            <person name="Du C."/>
            <person name="Cheng J."/>
            <person name="Dai P."/>
            <person name="Han X."/>
            <person name="Huang E."/>
            <person name="Gao Y."/>
            <person name="Liu J."/>
            <person name="Shao H."/>
            <person name="Ye R."/>
            <person name="Li L."/>
            <person name="Wei W."/>
            <person name="Wang X."/>
            <person name="Wang C."/>
            <person name="Yang T."/>
            <person name="Huo Q."/>
            <person name="Li W."/>
            <person name="Guo W."/>
            <person name="Chen H."/>
            <person name="Zhou L."/>
            <person name="Ni X."/>
            <person name="Tian J."/>
            <person name="Zhou Y."/>
            <person name="Sheng Y."/>
            <person name="Liu T."/>
            <person name="Pan Y."/>
            <person name="Xia L."/>
            <person name="Li J."/>
            <person name="Zhao F."/>
            <person name="Cao W."/>
        </authorList>
    </citation>
    <scope>NUCLEOTIDE SEQUENCE</scope>
    <source>
        <strain evidence="1">Dsil-2018</strain>
    </source>
</reference>
<sequence>MASASRQVPRGNNVLTPEYMALLKSLCKLHKPADNEIPRLFNGVFRRALGSGRARPSARAEAAAAAEAATAESPPTPRRTGSTSRDSQKRRGKFGLFCKDGGGEDPDEGDDVGYQRSCTWQPNNPCWLYNELQPWNLLLAKGCFELREHKCYELALVGFAWSMFYTPDNAEIFRTALLTHLLLRQHRCVTHVSVDLTTAGKLEYRMFWHAIENSAGGVTFIDFKDVKYHLDDTEVPVPWVFAVSAVRTLASLNLTRVFFDEDAALTLAHYLQDATALVSLSLTDLMVDERDASSFLEFLVSNKSIKKMCLRDAFLKARRGEALANVVRNHTALEELEVHGTGLTSPSALLKAAVQSSSLRCLNVYSCQASLKEINEMVNALTRRPLSPSSSEDSTSAPLTPTSRLEKLGFFYFAEGDALLERAYASLIGGVLLSLTLSFCHLKETFVAAAALKLRTDSRLQKLDVRNNEIDINGMYTLVKAMEVNNCLETLAITFIKRPPTPDVRRLFDLIRDRQLSARLNIHWEKPRGCDFAEGVLLCHASSSNMNLDFRSKEDAAALLDALASSPSTHDATIECNFIASEPVIEKLTETVGSTMYLRKLTMTIYVQEYHAVNVIEKLEGNRTIEVFELSRFLYKKKLVRALGQLVERNRVINLLTVVVEDSRDKYNEAITICNAIKDAVPRNRMYVHDAIRFVNGSSQRSHAQAFEELQHAYSLKYVLSDNYGLSEAAAVEKIAEARNRLAADYLVLTGVVSGRATSARARGRLANLGHLAGDVLARVCGFLNLNDVRNN</sequence>
<dbReference type="EMBL" id="CM023479">
    <property type="protein sequence ID" value="KAH7973845.1"/>
    <property type="molecule type" value="Genomic_DNA"/>
</dbReference>
<keyword evidence="2" id="KW-1185">Reference proteome</keyword>
<gene>
    <name evidence="1" type="ORF">HPB49_005590</name>
</gene>
<name>A0ACB8DNC4_DERSI</name>
<comment type="caution">
    <text evidence="1">The sequence shown here is derived from an EMBL/GenBank/DDBJ whole genome shotgun (WGS) entry which is preliminary data.</text>
</comment>
<dbReference type="Proteomes" id="UP000821865">
    <property type="component" value="Chromosome 10"/>
</dbReference>
<protein>
    <submittedName>
        <fullName evidence="1">Uncharacterized protein</fullName>
    </submittedName>
</protein>
<evidence type="ECO:0000313" key="1">
    <source>
        <dbReference type="EMBL" id="KAH7973845.1"/>
    </source>
</evidence>
<accession>A0ACB8DNC4</accession>